<dbReference type="GO" id="GO:0005737">
    <property type="term" value="C:cytoplasm"/>
    <property type="evidence" value="ECO:0007669"/>
    <property type="project" value="UniProtKB-SubCell"/>
</dbReference>
<dbReference type="InterPro" id="IPR046987">
    <property type="entry name" value="Myo9"/>
</dbReference>
<dbReference type="PROSITE" id="PS00479">
    <property type="entry name" value="ZF_DAG_PE_1"/>
    <property type="match status" value="1"/>
</dbReference>
<dbReference type="GO" id="GO:0051015">
    <property type="term" value="F:actin filament binding"/>
    <property type="evidence" value="ECO:0007669"/>
    <property type="project" value="TreeGrafter"/>
</dbReference>
<dbReference type="InterPro" id="IPR046349">
    <property type="entry name" value="C1-like_sf"/>
</dbReference>
<name>A0A6G0TTV7_APHGL</name>
<accession>A0A6G0TTV7</accession>
<keyword evidence="3" id="KW-0479">Metal-binding</keyword>
<dbReference type="PROSITE" id="PS50081">
    <property type="entry name" value="ZF_DAG_PE_2"/>
    <property type="match status" value="1"/>
</dbReference>
<evidence type="ECO:0008006" key="10">
    <source>
        <dbReference type="Google" id="ProtNLM"/>
    </source>
</evidence>
<dbReference type="PROSITE" id="PS50238">
    <property type="entry name" value="RHOGAP"/>
    <property type="match status" value="1"/>
</dbReference>
<dbReference type="Proteomes" id="UP000475862">
    <property type="component" value="Unassembled WGS sequence"/>
</dbReference>
<comment type="subcellular location">
    <subcellularLocation>
        <location evidence="1">Cytoplasm</location>
    </subcellularLocation>
</comment>
<feature type="domain" description="Rho-GAP" evidence="7">
    <location>
        <begin position="208"/>
        <end position="392"/>
    </location>
</feature>
<dbReference type="Pfam" id="PF00130">
    <property type="entry name" value="C1_1"/>
    <property type="match status" value="1"/>
</dbReference>
<dbReference type="GO" id="GO:0000146">
    <property type="term" value="F:microfilament motor activity"/>
    <property type="evidence" value="ECO:0007669"/>
    <property type="project" value="InterPro"/>
</dbReference>
<feature type="compositionally biased region" description="Acidic residues" evidence="5">
    <location>
        <begin position="465"/>
        <end position="480"/>
    </location>
</feature>
<evidence type="ECO:0000259" key="7">
    <source>
        <dbReference type="PROSITE" id="PS50238"/>
    </source>
</evidence>
<dbReference type="SUPFAM" id="SSF57889">
    <property type="entry name" value="Cysteine-rich domain"/>
    <property type="match status" value="1"/>
</dbReference>
<dbReference type="GO" id="GO:0005096">
    <property type="term" value="F:GTPase activator activity"/>
    <property type="evidence" value="ECO:0007669"/>
    <property type="project" value="InterPro"/>
</dbReference>
<dbReference type="InterPro" id="IPR002219">
    <property type="entry name" value="PKC_DAG/PE"/>
</dbReference>
<evidence type="ECO:0000313" key="8">
    <source>
        <dbReference type="EMBL" id="KAE9538808.1"/>
    </source>
</evidence>
<keyword evidence="4" id="KW-0862">Zinc</keyword>
<gene>
    <name evidence="8" type="ORF">AGLY_005390</name>
</gene>
<protein>
    <recommendedName>
        <fullName evidence="10">Rho-GAP domain-containing protein</fullName>
    </recommendedName>
</protein>
<dbReference type="InterPro" id="IPR008936">
    <property type="entry name" value="Rho_GTPase_activation_prot"/>
</dbReference>
<evidence type="ECO:0000256" key="5">
    <source>
        <dbReference type="SAM" id="MobiDB-lite"/>
    </source>
</evidence>
<evidence type="ECO:0000256" key="2">
    <source>
        <dbReference type="ARBA" id="ARBA00022490"/>
    </source>
</evidence>
<dbReference type="SMART" id="SM00109">
    <property type="entry name" value="C1"/>
    <property type="match status" value="1"/>
</dbReference>
<evidence type="ECO:0000256" key="4">
    <source>
        <dbReference type="ARBA" id="ARBA00022833"/>
    </source>
</evidence>
<dbReference type="GO" id="GO:0005884">
    <property type="term" value="C:actin filament"/>
    <property type="evidence" value="ECO:0007669"/>
    <property type="project" value="TreeGrafter"/>
</dbReference>
<dbReference type="PANTHER" id="PTHR46184">
    <property type="entry name" value="UNCONVENTIONAL MYOSIN-IXB-LIKE PROTEIN"/>
    <property type="match status" value="1"/>
</dbReference>
<organism evidence="8 9">
    <name type="scientific">Aphis glycines</name>
    <name type="common">Soybean aphid</name>
    <dbReference type="NCBI Taxonomy" id="307491"/>
    <lineage>
        <taxon>Eukaryota</taxon>
        <taxon>Metazoa</taxon>
        <taxon>Ecdysozoa</taxon>
        <taxon>Arthropoda</taxon>
        <taxon>Hexapoda</taxon>
        <taxon>Insecta</taxon>
        <taxon>Pterygota</taxon>
        <taxon>Neoptera</taxon>
        <taxon>Paraneoptera</taxon>
        <taxon>Hemiptera</taxon>
        <taxon>Sternorrhyncha</taxon>
        <taxon>Aphidomorpha</taxon>
        <taxon>Aphidoidea</taxon>
        <taxon>Aphididae</taxon>
        <taxon>Aphidini</taxon>
        <taxon>Aphis</taxon>
        <taxon>Aphis</taxon>
    </lineage>
</organism>
<dbReference type="Pfam" id="PF00620">
    <property type="entry name" value="RhoGAP"/>
    <property type="match status" value="1"/>
</dbReference>
<evidence type="ECO:0000256" key="3">
    <source>
        <dbReference type="ARBA" id="ARBA00022723"/>
    </source>
</evidence>
<keyword evidence="9" id="KW-1185">Reference proteome</keyword>
<dbReference type="Gene3D" id="1.10.555.10">
    <property type="entry name" value="Rho GTPase activation protein"/>
    <property type="match status" value="1"/>
</dbReference>
<feature type="domain" description="Phorbol-ester/DAG-type" evidence="6">
    <location>
        <begin position="129"/>
        <end position="179"/>
    </location>
</feature>
<dbReference type="SMART" id="SM00324">
    <property type="entry name" value="RhoGAP"/>
    <property type="match status" value="1"/>
</dbReference>
<dbReference type="GO" id="GO:0035556">
    <property type="term" value="P:intracellular signal transduction"/>
    <property type="evidence" value="ECO:0007669"/>
    <property type="project" value="InterPro"/>
</dbReference>
<dbReference type="Gene3D" id="3.30.60.20">
    <property type="match status" value="1"/>
</dbReference>
<dbReference type="GO" id="GO:0046872">
    <property type="term" value="F:metal ion binding"/>
    <property type="evidence" value="ECO:0007669"/>
    <property type="project" value="UniProtKB-KW"/>
</dbReference>
<dbReference type="EMBL" id="VYZN01000015">
    <property type="protein sequence ID" value="KAE9538808.1"/>
    <property type="molecule type" value="Genomic_DNA"/>
</dbReference>
<evidence type="ECO:0000256" key="1">
    <source>
        <dbReference type="ARBA" id="ARBA00004496"/>
    </source>
</evidence>
<reference evidence="8 9" key="1">
    <citation type="submission" date="2019-08" db="EMBL/GenBank/DDBJ databases">
        <title>The genome of the soybean aphid Biotype 1, its phylome, world population structure and adaptation to the North American continent.</title>
        <authorList>
            <person name="Giordano R."/>
            <person name="Donthu R.K."/>
            <person name="Hernandez A.G."/>
            <person name="Wright C.L."/>
            <person name="Zimin A.V."/>
        </authorList>
    </citation>
    <scope>NUCLEOTIDE SEQUENCE [LARGE SCALE GENOMIC DNA]</scope>
    <source>
        <tissue evidence="8">Whole aphids</tissue>
    </source>
</reference>
<dbReference type="PANTHER" id="PTHR46184:SF5">
    <property type="entry name" value="UNCONVENTIONAL MYOSIN-IXA-LIKE"/>
    <property type="match status" value="1"/>
</dbReference>
<dbReference type="AlphaFoldDB" id="A0A6G0TTV7"/>
<evidence type="ECO:0000259" key="6">
    <source>
        <dbReference type="PROSITE" id="PS50081"/>
    </source>
</evidence>
<feature type="region of interest" description="Disordered" evidence="5">
    <location>
        <begin position="456"/>
        <end position="516"/>
    </location>
</feature>
<evidence type="ECO:0000313" key="9">
    <source>
        <dbReference type="Proteomes" id="UP000475862"/>
    </source>
</evidence>
<dbReference type="SUPFAM" id="SSF48350">
    <property type="entry name" value="GTPase activation domain, GAP"/>
    <property type="match status" value="1"/>
</dbReference>
<sequence>MKMTYCFLYKIEREEVKKPSQVDRIFKQALREFKENLIATYSVANKQGNGQVLNIKYKDLIANFLHVIETVCGNEKIQDDFPVTLCVNAFRGFMNEFMSQNRVETEKPSKNKRKKEKKQKSEDHINHGGHMLQMSMINIPTACEVCTSFFLWPIERSLVCRNCKLTCHKKCYSRANQECLKDMNSSTANMQSKGVCVVKGKVFGRPLGELDLSMGKVPAVVECLITIIEMYGMYTEGIYRKPGLTTRVNELKELIDNNDVSKIEFEKYQVHVLASVLKSFLRDMPEPLLTFDCYDDFIRAASLSEDRVSTLFNILKKLPKVNYDLMERLVFHLARVALHENVNRMNASSLAIVFAPCVLRTNKLVPAQESLRDIEQQTLCISSIISHQMDKIKSTLADIDTLDTAHHTATHRLSSLRISKVYGPTEGPSKMDEEEKMLVGQIQEIKKEKDFLTSNLPSLRRTNSDDDLLSTDDGSLDDVDTNTLGSSRKAKLKNTTKKSKRSNNNTLDSDEDPIMV</sequence>
<feature type="compositionally biased region" description="Basic residues" evidence="5">
    <location>
        <begin position="488"/>
        <end position="501"/>
    </location>
</feature>
<dbReference type="OrthoDB" id="312459at2759"/>
<keyword evidence="2" id="KW-0963">Cytoplasm</keyword>
<feature type="region of interest" description="Disordered" evidence="5">
    <location>
        <begin position="101"/>
        <end position="125"/>
    </location>
</feature>
<proteinExistence type="predicted"/>
<dbReference type="InterPro" id="IPR000198">
    <property type="entry name" value="RhoGAP_dom"/>
</dbReference>
<comment type="caution">
    <text evidence="8">The sequence shown here is derived from an EMBL/GenBank/DDBJ whole genome shotgun (WGS) entry which is preliminary data.</text>
</comment>